<keyword evidence="4 7" id="KW-1133">Transmembrane helix</keyword>
<dbReference type="GO" id="GO:0016020">
    <property type="term" value="C:membrane"/>
    <property type="evidence" value="ECO:0007669"/>
    <property type="project" value="UniProtKB-SubCell"/>
</dbReference>
<dbReference type="PANTHER" id="PTHR12995">
    <property type="entry name" value="FI21814P1"/>
    <property type="match status" value="1"/>
</dbReference>
<feature type="transmembrane region" description="Helical" evidence="7">
    <location>
        <begin position="69"/>
        <end position="88"/>
    </location>
</feature>
<dbReference type="Proteomes" id="UP000515135">
    <property type="component" value="Unplaced"/>
</dbReference>
<evidence type="ECO:0000313" key="8">
    <source>
        <dbReference type="Proteomes" id="UP000515135"/>
    </source>
</evidence>
<keyword evidence="8" id="KW-1185">Reference proteome</keyword>
<feature type="compositionally biased region" description="Basic and acidic residues" evidence="6">
    <location>
        <begin position="225"/>
        <end position="236"/>
    </location>
</feature>
<feature type="transmembrane region" description="Helical" evidence="7">
    <location>
        <begin position="176"/>
        <end position="196"/>
    </location>
</feature>
<feature type="transmembrane region" description="Helical" evidence="7">
    <location>
        <begin position="309"/>
        <end position="332"/>
    </location>
</feature>
<gene>
    <name evidence="9" type="primary">LOC109487435</name>
</gene>
<reference evidence="9" key="1">
    <citation type="submission" date="2025-08" db="UniProtKB">
        <authorList>
            <consortium name="RefSeq"/>
        </authorList>
    </citation>
    <scope>IDENTIFICATION</scope>
    <source>
        <tissue evidence="9">Gonad</tissue>
    </source>
</reference>
<dbReference type="InterPro" id="IPR019397">
    <property type="entry name" value="Uncharacterised_TMEM39"/>
</dbReference>
<evidence type="ECO:0000256" key="1">
    <source>
        <dbReference type="ARBA" id="ARBA00004141"/>
    </source>
</evidence>
<evidence type="ECO:0000256" key="5">
    <source>
        <dbReference type="ARBA" id="ARBA00023136"/>
    </source>
</evidence>
<feature type="transmembrane region" description="Helical" evidence="7">
    <location>
        <begin position="411"/>
        <end position="435"/>
    </location>
</feature>
<dbReference type="Pfam" id="PF10271">
    <property type="entry name" value="Tmp39"/>
    <property type="match status" value="1"/>
</dbReference>
<feature type="region of interest" description="Disordered" evidence="6">
    <location>
        <begin position="213"/>
        <end position="236"/>
    </location>
</feature>
<dbReference type="OrthoDB" id="5862608at2759"/>
<dbReference type="AlphaFoldDB" id="A0A6P5ABH5"/>
<dbReference type="KEGG" id="bbel:109487435"/>
<sequence>MPGGRRGLSRQQLSRSTIPVQSISPSQTATLRARNGGGHSPTSPPLAALITIIPIKHTPFPDIPMENNIVFESILLIYLLLALFLQYVNIYKTVWWMPFAATNTALNFYLIDIHLVVFICVILARRLVWKFFTEAFVSYGYNTVTFWIVQPIKVVLLLTLLGSLTWTLLPLYSNNSILNLLFLCYPFGIYLLLYGIGNDQMYLNNEDNQATQGFPHPQSSAKSNGESRHRDDSRAVSRDTSTLIKGHLWPDFPQHQCLLCPQSIRDEVEVMKADFNNRIKEILFNSMLCAYYVGFIPVCFVQKYLHYDVWWSCQHILFVWINTFVMLMAQYIPPSYCDTLHRCAMHLGKWQKVDGYTNTPQHTWTELTTWPCGVLIRHNRNLFKAVGPQNVAIPSDASHTRFYMLFSNPLCLLNCLALLELVVVCYQLFLLLFTVYKWDHILSVSLMLFVNYYVLFKLLRDRFILGKVYAASAEASQT</sequence>
<feature type="compositionally biased region" description="Polar residues" evidence="6">
    <location>
        <begin position="17"/>
        <end position="30"/>
    </location>
</feature>
<feature type="transmembrane region" description="Helical" evidence="7">
    <location>
        <begin position="441"/>
        <end position="459"/>
    </location>
</feature>
<keyword evidence="5 7" id="KW-0472">Membrane</keyword>
<feature type="transmembrane region" description="Helical" evidence="7">
    <location>
        <begin position="140"/>
        <end position="164"/>
    </location>
</feature>
<evidence type="ECO:0000256" key="4">
    <source>
        <dbReference type="ARBA" id="ARBA00022989"/>
    </source>
</evidence>
<dbReference type="GeneID" id="109487435"/>
<feature type="transmembrane region" description="Helical" evidence="7">
    <location>
        <begin position="108"/>
        <end position="128"/>
    </location>
</feature>
<evidence type="ECO:0000256" key="2">
    <source>
        <dbReference type="ARBA" id="ARBA00010737"/>
    </source>
</evidence>
<dbReference type="RefSeq" id="XP_019646988.1">
    <property type="nucleotide sequence ID" value="XM_019791429.1"/>
</dbReference>
<comment type="subcellular location">
    <subcellularLocation>
        <location evidence="1">Membrane</location>
        <topology evidence="1">Multi-pass membrane protein</topology>
    </subcellularLocation>
</comment>
<evidence type="ECO:0000313" key="9">
    <source>
        <dbReference type="RefSeq" id="XP_019646988.1"/>
    </source>
</evidence>
<evidence type="ECO:0000256" key="3">
    <source>
        <dbReference type="ARBA" id="ARBA00022692"/>
    </source>
</evidence>
<feature type="transmembrane region" description="Helical" evidence="7">
    <location>
        <begin position="282"/>
        <end position="303"/>
    </location>
</feature>
<evidence type="ECO:0000256" key="6">
    <source>
        <dbReference type="SAM" id="MobiDB-lite"/>
    </source>
</evidence>
<dbReference type="PANTHER" id="PTHR12995:SF4">
    <property type="entry name" value="FI21814P1"/>
    <property type="match status" value="1"/>
</dbReference>
<evidence type="ECO:0000256" key="7">
    <source>
        <dbReference type="SAM" id="Phobius"/>
    </source>
</evidence>
<name>A0A6P5ABH5_BRABE</name>
<keyword evidence="3 7" id="KW-0812">Transmembrane</keyword>
<proteinExistence type="inferred from homology"/>
<comment type="similarity">
    <text evidence="2">Belongs to the TMEM39 family.</text>
</comment>
<feature type="compositionally biased region" description="Polar residues" evidence="6">
    <location>
        <begin position="213"/>
        <end position="224"/>
    </location>
</feature>
<accession>A0A6P5ABH5</accession>
<protein>
    <submittedName>
        <fullName evidence="9">Transmembrane protein 39A-A-like</fullName>
    </submittedName>
</protein>
<organism evidence="8 9">
    <name type="scientific">Branchiostoma belcheri</name>
    <name type="common">Amphioxus</name>
    <dbReference type="NCBI Taxonomy" id="7741"/>
    <lineage>
        <taxon>Eukaryota</taxon>
        <taxon>Metazoa</taxon>
        <taxon>Chordata</taxon>
        <taxon>Cephalochordata</taxon>
        <taxon>Leptocardii</taxon>
        <taxon>Amphioxiformes</taxon>
        <taxon>Branchiostomatidae</taxon>
        <taxon>Branchiostoma</taxon>
    </lineage>
</organism>
<feature type="region of interest" description="Disordered" evidence="6">
    <location>
        <begin position="1"/>
        <end position="42"/>
    </location>
</feature>